<name>A0A0F9AT37_9ZZZZ</name>
<dbReference type="EMBL" id="LAZR01041140">
    <property type="protein sequence ID" value="KKL12739.1"/>
    <property type="molecule type" value="Genomic_DNA"/>
</dbReference>
<dbReference type="AlphaFoldDB" id="A0A0F9AT37"/>
<protein>
    <submittedName>
        <fullName evidence="1">Uncharacterized protein</fullName>
    </submittedName>
</protein>
<accession>A0A0F9AT37</accession>
<organism evidence="1">
    <name type="scientific">marine sediment metagenome</name>
    <dbReference type="NCBI Taxonomy" id="412755"/>
    <lineage>
        <taxon>unclassified sequences</taxon>
        <taxon>metagenomes</taxon>
        <taxon>ecological metagenomes</taxon>
    </lineage>
</organism>
<proteinExistence type="predicted"/>
<evidence type="ECO:0000313" key="1">
    <source>
        <dbReference type="EMBL" id="KKL12739.1"/>
    </source>
</evidence>
<reference evidence="1" key="1">
    <citation type="journal article" date="2015" name="Nature">
        <title>Complex archaea that bridge the gap between prokaryotes and eukaryotes.</title>
        <authorList>
            <person name="Spang A."/>
            <person name="Saw J.H."/>
            <person name="Jorgensen S.L."/>
            <person name="Zaremba-Niedzwiedzka K."/>
            <person name="Martijn J."/>
            <person name="Lind A.E."/>
            <person name="van Eijk R."/>
            <person name="Schleper C."/>
            <person name="Guy L."/>
            <person name="Ettema T.J."/>
        </authorList>
    </citation>
    <scope>NUCLEOTIDE SEQUENCE</scope>
</reference>
<gene>
    <name evidence="1" type="ORF">LCGC14_2532760</name>
</gene>
<comment type="caution">
    <text evidence="1">The sequence shown here is derived from an EMBL/GenBank/DDBJ whole genome shotgun (WGS) entry which is preliminary data.</text>
</comment>
<sequence>MKCESCGLENLSTFFLTEFPGGAKISSCGTCFRVFQAMRDLVEPEVEVPA</sequence>